<dbReference type="InterPro" id="IPR011827">
    <property type="entry name" value="LeuD_type2/HacB/DmdB"/>
</dbReference>
<proteinExistence type="inferred from homology"/>
<dbReference type="SUPFAM" id="SSF52016">
    <property type="entry name" value="LeuD/IlvD-like"/>
    <property type="match status" value="1"/>
</dbReference>
<feature type="compositionally biased region" description="Polar residues" evidence="3">
    <location>
        <begin position="18"/>
        <end position="27"/>
    </location>
</feature>
<dbReference type="EMBL" id="PREU01000011">
    <property type="protein sequence ID" value="PPA74076.1"/>
    <property type="molecule type" value="Genomic_DNA"/>
</dbReference>
<dbReference type="OrthoDB" id="9777465at2"/>
<gene>
    <name evidence="5" type="ORF">C4E15_22225</name>
</gene>
<dbReference type="InterPro" id="IPR050075">
    <property type="entry name" value="LeuD"/>
</dbReference>
<dbReference type="PANTHER" id="PTHR43345">
    <property type="entry name" value="3-ISOPROPYLMALATE DEHYDRATASE SMALL SUBUNIT 2-RELATED-RELATED"/>
    <property type="match status" value="1"/>
</dbReference>
<dbReference type="InterPro" id="IPR000573">
    <property type="entry name" value="AconitaseA/IPMdHydase_ssu_swvl"/>
</dbReference>
<feature type="domain" description="Aconitase A/isopropylmalate dehydratase small subunit swivel" evidence="4">
    <location>
        <begin position="72"/>
        <end position="129"/>
    </location>
</feature>
<evidence type="ECO:0000259" key="4">
    <source>
        <dbReference type="Pfam" id="PF00694"/>
    </source>
</evidence>
<evidence type="ECO:0000256" key="1">
    <source>
        <dbReference type="ARBA" id="ARBA00009869"/>
    </source>
</evidence>
<feature type="compositionally biased region" description="Polar residues" evidence="3">
    <location>
        <begin position="1"/>
        <end position="11"/>
    </location>
</feature>
<name>A0A2S5GMC3_9BURK</name>
<accession>A0A2S5GMC3</accession>
<sequence length="187" mass="19750">MTDRTATTSTAVEAGAGRTTSTPATSTHRVWRVGADIDTDALAPGAYMKFGIDEIARHCLQRVRPEFAARVQPGDVLVAGHNFGIGSSREQAASALVRLGVAAVIAPSFNGLYFRNAFNVGLLLLTCAQADALADGERITFDPIAGRIGRDQAADPAALPCEPVPDFLMDMVRAGGLLNLLKQRQTS</sequence>
<evidence type="ECO:0000313" key="5">
    <source>
        <dbReference type="EMBL" id="PPA74076.1"/>
    </source>
</evidence>
<dbReference type="PANTHER" id="PTHR43345:SF2">
    <property type="entry name" value="3-ISOPROPYLMALATE DEHYDRATASE SMALL SUBUNIT 1"/>
    <property type="match status" value="1"/>
</dbReference>
<dbReference type="Proteomes" id="UP000239990">
    <property type="component" value="Unassembled WGS sequence"/>
</dbReference>
<evidence type="ECO:0000313" key="6">
    <source>
        <dbReference type="Proteomes" id="UP000239990"/>
    </source>
</evidence>
<dbReference type="NCBIfam" id="TIGR02087">
    <property type="entry name" value="LEUD_arch"/>
    <property type="match status" value="1"/>
</dbReference>
<comment type="similarity">
    <text evidence="1">Belongs to the LeuD family. LeuD type 2 subfamily.</text>
</comment>
<feature type="region of interest" description="Disordered" evidence="3">
    <location>
        <begin position="1"/>
        <end position="27"/>
    </location>
</feature>
<evidence type="ECO:0000256" key="3">
    <source>
        <dbReference type="SAM" id="MobiDB-lite"/>
    </source>
</evidence>
<reference evidence="5 6" key="1">
    <citation type="submission" date="2018-02" db="EMBL/GenBank/DDBJ databases">
        <title>Draft Genome of Achromobacter spanius stain 6.</title>
        <authorList>
            <person name="Gunasekera T.S."/>
            <person name="Radwan O."/>
            <person name="Ruiz O.N."/>
        </authorList>
    </citation>
    <scope>NUCLEOTIDE SEQUENCE [LARGE SCALE GENOMIC DNA]</scope>
    <source>
        <strain evidence="5 6">6</strain>
    </source>
</reference>
<protein>
    <submittedName>
        <fullName evidence="5">3-isopropylmalate dehydratase</fullName>
    </submittedName>
</protein>
<dbReference type="InterPro" id="IPR015928">
    <property type="entry name" value="Aconitase/3IPM_dehydase_swvl"/>
</dbReference>
<dbReference type="AlphaFoldDB" id="A0A2S5GMC3"/>
<dbReference type="Pfam" id="PF00694">
    <property type="entry name" value="Aconitase_C"/>
    <property type="match status" value="1"/>
</dbReference>
<dbReference type="GO" id="GO:0016836">
    <property type="term" value="F:hydro-lyase activity"/>
    <property type="evidence" value="ECO:0007669"/>
    <property type="project" value="InterPro"/>
</dbReference>
<organism evidence="5 6">
    <name type="scientific">Achromobacter spanius</name>
    <dbReference type="NCBI Taxonomy" id="217203"/>
    <lineage>
        <taxon>Bacteria</taxon>
        <taxon>Pseudomonadati</taxon>
        <taxon>Pseudomonadota</taxon>
        <taxon>Betaproteobacteria</taxon>
        <taxon>Burkholderiales</taxon>
        <taxon>Alcaligenaceae</taxon>
        <taxon>Achromobacter</taxon>
    </lineage>
</organism>
<comment type="caution">
    <text evidence="5">The sequence shown here is derived from an EMBL/GenBank/DDBJ whole genome shotgun (WGS) entry which is preliminary data.</text>
</comment>
<dbReference type="RefSeq" id="WP_104144946.1">
    <property type="nucleotide sequence ID" value="NZ_PREU01000011.1"/>
</dbReference>
<evidence type="ECO:0000256" key="2">
    <source>
        <dbReference type="ARBA" id="ARBA00023239"/>
    </source>
</evidence>
<dbReference type="Gene3D" id="3.20.19.10">
    <property type="entry name" value="Aconitase, domain 4"/>
    <property type="match status" value="1"/>
</dbReference>
<keyword evidence="2" id="KW-0456">Lyase</keyword>